<dbReference type="EMBL" id="JANBVN010000023">
    <property type="protein sequence ID" value="KAJ9161362.1"/>
    <property type="molecule type" value="Genomic_DNA"/>
</dbReference>
<feature type="region of interest" description="Disordered" evidence="4">
    <location>
        <begin position="1"/>
        <end position="57"/>
    </location>
</feature>
<feature type="region of interest" description="Disordered" evidence="4">
    <location>
        <begin position="706"/>
        <end position="780"/>
    </location>
</feature>
<dbReference type="InterPro" id="IPR016024">
    <property type="entry name" value="ARM-type_fold"/>
</dbReference>
<evidence type="ECO:0000256" key="4">
    <source>
        <dbReference type="SAM" id="MobiDB-lite"/>
    </source>
</evidence>
<feature type="region of interest" description="Disordered" evidence="4">
    <location>
        <begin position="291"/>
        <end position="310"/>
    </location>
</feature>
<dbReference type="PANTHER" id="PTHR13213">
    <property type="entry name" value="MYB-BINDING PROTEIN 1A FAMILY MEMBER"/>
    <property type="match status" value="1"/>
</dbReference>
<feature type="region of interest" description="Disordered" evidence="4">
    <location>
        <begin position="800"/>
        <end position="822"/>
    </location>
</feature>
<dbReference type="GO" id="GO:0005730">
    <property type="term" value="C:nucleolus"/>
    <property type="evidence" value="ECO:0007669"/>
    <property type="project" value="InterPro"/>
</dbReference>
<comment type="caution">
    <text evidence="5">The sequence shown here is derived from an EMBL/GenBank/DDBJ whole genome shotgun (WGS) entry which is preliminary data.</text>
</comment>
<dbReference type="GO" id="GO:0000182">
    <property type="term" value="F:rDNA binding"/>
    <property type="evidence" value="ECO:0007669"/>
    <property type="project" value="TreeGrafter"/>
</dbReference>
<comment type="similarity">
    <text evidence="2">Belongs to the MYBBP1A family.</text>
</comment>
<dbReference type="InterPro" id="IPR007015">
    <property type="entry name" value="DNA_pol_V/MYBBP1A"/>
</dbReference>
<feature type="compositionally biased region" description="Acidic residues" evidence="4">
    <location>
        <begin position="805"/>
        <end position="822"/>
    </location>
</feature>
<proteinExistence type="inferred from homology"/>
<feature type="compositionally biased region" description="Acidic residues" evidence="4">
    <location>
        <begin position="768"/>
        <end position="780"/>
    </location>
</feature>
<evidence type="ECO:0000313" key="5">
    <source>
        <dbReference type="EMBL" id="KAJ9161362.1"/>
    </source>
</evidence>
<comment type="subcellular location">
    <subcellularLocation>
        <location evidence="1">Nucleus</location>
    </subcellularLocation>
</comment>
<feature type="compositionally biased region" description="Basic and acidic residues" evidence="4">
    <location>
        <begin position="44"/>
        <end position="57"/>
    </location>
</feature>
<evidence type="ECO:0000256" key="1">
    <source>
        <dbReference type="ARBA" id="ARBA00004123"/>
    </source>
</evidence>
<accession>A0AA38VN62</accession>
<feature type="compositionally biased region" description="Polar residues" evidence="4">
    <location>
        <begin position="33"/>
        <end position="42"/>
    </location>
</feature>
<sequence length="1021" mass="113225">MGSKRKRGPRDVLVNSQPAQKRVKQKSEVANGPSMQQQSNKGSKVLDRSPFCERPAGDERKREARLYELLGSEDADDRISAADAIISGLLGEEAVAESVLHRHLANRLFRGLASGRNASRLGFSLVLTELLSQLFGKQDVAGSRYPDLTFDKVLQTLVEKTQPNGSLPGKEERDHYFGQLFGIECFVRANILFRDKTRWLLVLDLLLKLSEKKVWLRPQCGWVIVEAVRQMKPKLAGATLQKLADKGHGQTPEGVGIWIAAMDRFGDDLKLPSKPWSDPLAAKSLPDLTQSLKDSGRDTSQDAQHAVGKPKQNNWTAQLHWVWDILLEHFKSLDATVPSPAADFEQFWNRVVDDSFFSKTASDHQKFSGFMIFQKMLEDGATCPFIVDKIFSKNLMVCLMNQAAREDRFLHRAALKALKAIEATARKEPSIIKTVLTHLLGKNGIYNFDQRTNTKTVEKVLQSTASSDGAAVIGLLKSTNTLEAPQSVQVFASYLFKLASLPADSPVTDDAGQPSVAGLALQELAKMTYAKQDPESSAGNVRSMLQNRLSSAFAKFVRRREDFSQFCNAVLLIEADIGNDEEIQAEYVQALERLRDLLDTSGIEQELVAPYQGLALLHAVGLLQLYNEEPDALETLADLEQCYDKLKRRDAEDETGIAEFLVEILLSMVARQSSLMRQVSQQVFEAFTHIMSEEALRLLTDPLTAEESERGQQALFSTEDEDLAGEDESDEDEEGGDDESLDSDVEIVDLEDADSDAGMDDASHASDGESEAEQDDAEADAADGDLEALDDALAAVLKSHRLDKDDEAESEDDDSDMSDSEMMELDSKLVEIFKQRAKGSSKKKDKKDAKQSVVDFKHRILDLLAIFVKKEVATYNTLAFKTLIPLLELIRTTKAKPLANKACGIVLDFSKTLKKARKDSEASDVDVDLQAILRVLEGVHAEAVKDVSHTFAKAASAASLSCAWTVCFSTSVNRVDDVFRLYHNTQLSWFKGEAKIRPSFFVEWINWCQSHASKAATQTDA</sequence>
<keyword evidence="3" id="KW-0539">Nucleus</keyword>
<reference evidence="5" key="1">
    <citation type="submission" date="2022-07" db="EMBL/GenBank/DDBJ databases">
        <title>Fungi with potential for degradation of polypropylene.</title>
        <authorList>
            <person name="Gostincar C."/>
        </authorList>
    </citation>
    <scope>NUCLEOTIDE SEQUENCE</scope>
    <source>
        <strain evidence="5">EXF-13287</strain>
    </source>
</reference>
<dbReference type="GO" id="GO:0006355">
    <property type="term" value="P:regulation of DNA-templated transcription"/>
    <property type="evidence" value="ECO:0007669"/>
    <property type="project" value="InterPro"/>
</dbReference>
<dbReference type="AlphaFoldDB" id="A0AA38VN62"/>
<name>A0AA38VN62_9PEZI</name>
<evidence type="ECO:0000313" key="6">
    <source>
        <dbReference type="Proteomes" id="UP001174691"/>
    </source>
</evidence>
<gene>
    <name evidence="5" type="ORF">NKR19_g2283</name>
</gene>
<protein>
    <submittedName>
        <fullName evidence="5">DNA polymerase V</fullName>
    </submittedName>
</protein>
<feature type="compositionally biased region" description="Acidic residues" evidence="4">
    <location>
        <begin position="718"/>
        <end position="759"/>
    </location>
</feature>
<dbReference type="PANTHER" id="PTHR13213:SF2">
    <property type="entry name" value="MYB-BINDING PROTEIN 1A"/>
    <property type="match status" value="1"/>
</dbReference>
<keyword evidence="6" id="KW-1185">Reference proteome</keyword>
<dbReference type="SUPFAM" id="SSF48371">
    <property type="entry name" value="ARM repeat"/>
    <property type="match status" value="1"/>
</dbReference>
<evidence type="ECO:0000256" key="3">
    <source>
        <dbReference type="ARBA" id="ARBA00023242"/>
    </source>
</evidence>
<organism evidence="5 6">
    <name type="scientific">Coniochaeta hoffmannii</name>
    <dbReference type="NCBI Taxonomy" id="91930"/>
    <lineage>
        <taxon>Eukaryota</taxon>
        <taxon>Fungi</taxon>
        <taxon>Dikarya</taxon>
        <taxon>Ascomycota</taxon>
        <taxon>Pezizomycotina</taxon>
        <taxon>Sordariomycetes</taxon>
        <taxon>Sordariomycetidae</taxon>
        <taxon>Coniochaetales</taxon>
        <taxon>Coniochaetaceae</taxon>
        <taxon>Coniochaeta</taxon>
    </lineage>
</organism>
<dbReference type="Proteomes" id="UP001174691">
    <property type="component" value="Unassembled WGS sequence"/>
</dbReference>
<evidence type="ECO:0000256" key="2">
    <source>
        <dbReference type="ARBA" id="ARBA00006809"/>
    </source>
</evidence>
<dbReference type="Pfam" id="PF04931">
    <property type="entry name" value="DNA_pol_phi"/>
    <property type="match status" value="1"/>
</dbReference>